<proteinExistence type="predicted"/>
<dbReference type="Proteomes" id="UP000094455">
    <property type="component" value="Unassembled WGS sequence"/>
</dbReference>
<dbReference type="Gene3D" id="4.10.240.10">
    <property type="entry name" value="Zn(2)-C6 fungal-type DNA-binding domain"/>
    <property type="match status" value="1"/>
</dbReference>
<dbReference type="InterPro" id="IPR050987">
    <property type="entry name" value="AtrR-like"/>
</dbReference>
<dbReference type="GO" id="GO:0003677">
    <property type="term" value="F:DNA binding"/>
    <property type="evidence" value="ECO:0007669"/>
    <property type="project" value="InterPro"/>
</dbReference>
<keyword evidence="2" id="KW-0539">Nucleus</keyword>
<feature type="compositionally biased region" description="Polar residues" evidence="3">
    <location>
        <begin position="128"/>
        <end position="145"/>
    </location>
</feature>
<dbReference type="STRING" id="763406.A0A1E3NNZ0"/>
<dbReference type="OrthoDB" id="3997649at2759"/>
<evidence type="ECO:0000313" key="6">
    <source>
        <dbReference type="Proteomes" id="UP000094455"/>
    </source>
</evidence>
<dbReference type="RefSeq" id="XP_019018912.1">
    <property type="nucleotide sequence ID" value="XM_019164020.1"/>
</dbReference>
<dbReference type="SMART" id="SM00906">
    <property type="entry name" value="Fungal_trans"/>
    <property type="match status" value="1"/>
</dbReference>
<evidence type="ECO:0000256" key="2">
    <source>
        <dbReference type="ARBA" id="ARBA00023242"/>
    </source>
</evidence>
<organism evidence="5 6">
    <name type="scientific">Pichia membranifaciens NRRL Y-2026</name>
    <dbReference type="NCBI Taxonomy" id="763406"/>
    <lineage>
        <taxon>Eukaryota</taxon>
        <taxon>Fungi</taxon>
        <taxon>Dikarya</taxon>
        <taxon>Ascomycota</taxon>
        <taxon>Saccharomycotina</taxon>
        <taxon>Pichiomycetes</taxon>
        <taxon>Pichiales</taxon>
        <taxon>Pichiaceae</taxon>
        <taxon>Pichia</taxon>
    </lineage>
</organism>
<dbReference type="InterPro" id="IPR001138">
    <property type="entry name" value="Zn2Cys6_DnaBD"/>
</dbReference>
<dbReference type="GO" id="GO:0000981">
    <property type="term" value="F:DNA-binding transcription factor activity, RNA polymerase II-specific"/>
    <property type="evidence" value="ECO:0007669"/>
    <property type="project" value="InterPro"/>
</dbReference>
<dbReference type="Pfam" id="PF04082">
    <property type="entry name" value="Fungal_trans"/>
    <property type="match status" value="1"/>
</dbReference>
<name>A0A1E3NNZ0_9ASCO</name>
<dbReference type="SUPFAM" id="SSF57701">
    <property type="entry name" value="Zn2/Cys6 DNA-binding domain"/>
    <property type="match status" value="1"/>
</dbReference>
<feature type="region of interest" description="Disordered" evidence="3">
    <location>
        <begin position="126"/>
        <end position="154"/>
    </location>
</feature>
<keyword evidence="6" id="KW-1185">Reference proteome</keyword>
<accession>A0A1E3NNZ0</accession>
<dbReference type="GO" id="GO:0008270">
    <property type="term" value="F:zinc ion binding"/>
    <property type="evidence" value="ECO:0007669"/>
    <property type="project" value="InterPro"/>
</dbReference>
<evidence type="ECO:0000313" key="5">
    <source>
        <dbReference type="EMBL" id="ODQ47799.1"/>
    </source>
</evidence>
<dbReference type="InterPro" id="IPR007219">
    <property type="entry name" value="XnlR_reg_dom"/>
</dbReference>
<dbReference type="AlphaFoldDB" id="A0A1E3NNZ0"/>
<dbReference type="EMBL" id="KV454002">
    <property type="protein sequence ID" value="ODQ47799.1"/>
    <property type="molecule type" value="Genomic_DNA"/>
</dbReference>
<dbReference type="PANTHER" id="PTHR46910:SF23">
    <property type="entry name" value="THIAMINE REPRESSIBLE GENES REGULATORY PROTEIN THI1"/>
    <property type="match status" value="1"/>
</dbReference>
<feature type="domain" description="Xylanolytic transcriptional activator regulatory" evidence="4">
    <location>
        <begin position="423"/>
        <end position="496"/>
    </location>
</feature>
<dbReference type="GeneID" id="30180707"/>
<gene>
    <name evidence="5" type="ORF">PICMEDRAFT_71831</name>
</gene>
<keyword evidence="1" id="KW-0479">Metal-binding</keyword>
<dbReference type="InterPro" id="IPR036864">
    <property type="entry name" value="Zn2-C6_fun-type_DNA-bd_sf"/>
</dbReference>
<dbReference type="CDD" id="cd00067">
    <property type="entry name" value="GAL4"/>
    <property type="match status" value="1"/>
</dbReference>
<evidence type="ECO:0000256" key="3">
    <source>
        <dbReference type="SAM" id="MobiDB-lite"/>
    </source>
</evidence>
<protein>
    <recommendedName>
        <fullName evidence="4">Xylanolytic transcriptional activator regulatory domain-containing protein</fullName>
    </recommendedName>
</protein>
<reference evidence="5 6" key="1">
    <citation type="journal article" date="2016" name="Proc. Natl. Acad. Sci. U.S.A.">
        <title>Comparative genomics of biotechnologically important yeasts.</title>
        <authorList>
            <person name="Riley R."/>
            <person name="Haridas S."/>
            <person name="Wolfe K.H."/>
            <person name="Lopes M.R."/>
            <person name="Hittinger C.T."/>
            <person name="Goeker M."/>
            <person name="Salamov A.A."/>
            <person name="Wisecaver J.H."/>
            <person name="Long T.M."/>
            <person name="Calvey C.H."/>
            <person name="Aerts A.L."/>
            <person name="Barry K.W."/>
            <person name="Choi C."/>
            <person name="Clum A."/>
            <person name="Coughlan A.Y."/>
            <person name="Deshpande S."/>
            <person name="Douglass A.P."/>
            <person name="Hanson S.J."/>
            <person name="Klenk H.-P."/>
            <person name="LaButti K.M."/>
            <person name="Lapidus A."/>
            <person name="Lindquist E.A."/>
            <person name="Lipzen A.M."/>
            <person name="Meier-Kolthoff J.P."/>
            <person name="Ohm R.A."/>
            <person name="Otillar R.P."/>
            <person name="Pangilinan J.L."/>
            <person name="Peng Y."/>
            <person name="Rokas A."/>
            <person name="Rosa C.A."/>
            <person name="Scheuner C."/>
            <person name="Sibirny A.A."/>
            <person name="Slot J.C."/>
            <person name="Stielow J.B."/>
            <person name="Sun H."/>
            <person name="Kurtzman C.P."/>
            <person name="Blackwell M."/>
            <person name="Grigoriev I.V."/>
            <person name="Jeffries T.W."/>
        </authorList>
    </citation>
    <scope>NUCLEOTIDE SEQUENCE [LARGE SCALE GENOMIC DNA]</scope>
    <source>
        <strain evidence="5 6">NRRL Y-2026</strain>
    </source>
</reference>
<sequence length="825" mass="94426">MSLDQLKQRKRAAYSCDRCKQRKRACKRYDDQGKRLFDNVAPCEQCKKTGSLCKTTIVRKKRTFFSVSESSLVQLKCLTKIVKAMFPECDPNKYGDIENIAKVLYVKLPKEEEEEESLLPHVLHDDTLTSGSTAETASVPSTVSPATAEEHGSMVQKIASQIDALRSLTNSANGTNGNKYMALEKAAMASAEGDVTVKKEVKDETAKDEAVEKNKPVTQLSQLLIGLGGAERLFTALLEVEKRHSHTEVPPLDHNNSLTSITRQRNHITFHPSYVINGNDIEKFLFLDDIPRHECEFYTNIFFRRIHERYFLFRENHFRSRQSEFFKLLDSKNADITKSNFTNEEICVIYLVWILGRKSFLLQPQSETEIAAEDLVSDYVIDDYLNAIHLCLSGCFFSNDLNTIRMLYLTSLFHSTIKNRNVAWHLMANSCIKCVGLGFHRQFPVSKLSKVEQEDTKIVWWSCFRLHMNNCAILGRLPNISLYEVDLEPPKLDFIDDELFKCSYWDGIKLFKIMFAILKNREYLIKSKNPWCSQNFIEVLQINKDLTNWKESLSPEVKDFVAPNGRRCIIKLHMQYYHCVLSLTVPYLIAYSLRPKKSSDSNEEIIKFLSMGIKSSMDLVELIKASSCGVDFNGLLYYDLFYAYNALMLLLLGFTLIKHGVKDKESEQYNVLVDILYREYSVDIQSILSTINEIKDINTRYGSTATSVMKDASNNITLLLKYFKITNDGTSEGNTSQPANPFSLSSGQVPVSDNIPIIPQDQSTMYMGDTNNIHLSPSSPFDSFVNADNEFFEIIQSINTEIQPKPLGLNDKIFWDWNKMFSMDE</sequence>
<dbReference type="CDD" id="cd12148">
    <property type="entry name" value="fungal_TF_MHR"/>
    <property type="match status" value="1"/>
</dbReference>
<dbReference type="PANTHER" id="PTHR46910">
    <property type="entry name" value="TRANSCRIPTION FACTOR PDR1"/>
    <property type="match status" value="1"/>
</dbReference>
<evidence type="ECO:0000259" key="4">
    <source>
        <dbReference type="SMART" id="SM00906"/>
    </source>
</evidence>
<evidence type="ECO:0000256" key="1">
    <source>
        <dbReference type="ARBA" id="ARBA00022723"/>
    </source>
</evidence>
<dbReference type="GO" id="GO:0006351">
    <property type="term" value="P:DNA-templated transcription"/>
    <property type="evidence" value="ECO:0007669"/>
    <property type="project" value="InterPro"/>
</dbReference>